<accession>A0AA43T8B9</accession>
<protein>
    <submittedName>
        <fullName evidence="1">Uncharacterized protein</fullName>
    </submittedName>
</protein>
<comment type="caution">
    <text evidence="1">The sequence shown here is derived from an EMBL/GenBank/DDBJ whole genome shotgun (WGS) entry which is preliminary data.</text>
</comment>
<dbReference type="AlphaFoldDB" id="A0AA43T8B9"/>
<evidence type="ECO:0000313" key="2">
    <source>
        <dbReference type="Proteomes" id="UP001157396"/>
    </source>
</evidence>
<dbReference type="Proteomes" id="UP001157396">
    <property type="component" value="Unassembled WGS sequence"/>
</dbReference>
<dbReference type="EMBL" id="JARYTV010000002">
    <property type="protein sequence ID" value="MDH7959435.1"/>
    <property type="molecule type" value="Genomic_DNA"/>
</dbReference>
<evidence type="ECO:0000313" key="1">
    <source>
        <dbReference type="EMBL" id="MDH7959435.1"/>
    </source>
</evidence>
<gene>
    <name evidence="1" type="ORF">QHR29_03005</name>
</gene>
<proteinExistence type="predicted"/>
<reference evidence="1" key="1">
    <citation type="submission" date="2023-04" db="EMBL/GenBank/DDBJ databases">
        <title>Genomic analysis of Lactococcus garvieae isolates.</title>
        <authorList>
            <person name="Zhanghang C."/>
        </authorList>
    </citation>
    <scope>NUCLEOTIDE SEQUENCE</scope>
    <source>
        <strain evidence="1">ZB-1</strain>
    </source>
</reference>
<sequence length="77" mass="8744">MTAVVKITSENLKQDRTIEKEVMGNKHGMICVDCMKITDTTDIVRREYNKGLVIGEVPVTCEHCDAELVLELNFMKD</sequence>
<organism evidence="1 2">
    <name type="scientific">Lactococcus garvieae</name>
    <dbReference type="NCBI Taxonomy" id="1363"/>
    <lineage>
        <taxon>Bacteria</taxon>
        <taxon>Bacillati</taxon>
        <taxon>Bacillota</taxon>
        <taxon>Bacilli</taxon>
        <taxon>Lactobacillales</taxon>
        <taxon>Streptococcaceae</taxon>
        <taxon>Lactococcus</taxon>
    </lineage>
</organism>
<dbReference type="RefSeq" id="WP_265149409.1">
    <property type="nucleotide sequence ID" value="NZ_AP026069.1"/>
</dbReference>
<name>A0AA43T8B9_9LACT</name>